<proteinExistence type="predicted"/>
<dbReference type="AlphaFoldDB" id="A0A1R0GR96"/>
<dbReference type="Proteomes" id="UP000187455">
    <property type="component" value="Unassembled WGS sequence"/>
</dbReference>
<reference evidence="2 3" key="1">
    <citation type="journal article" date="2016" name="Mol. Biol. Evol.">
        <title>Genome-Wide Survey of Gut Fungi (Harpellales) Reveals the First Horizontally Transferred Ubiquitin Gene from a Mosquito Host.</title>
        <authorList>
            <person name="Wang Y."/>
            <person name="White M.M."/>
            <person name="Kvist S."/>
            <person name="Moncalvo J.M."/>
        </authorList>
    </citation>
    <scope>NUCLEOTIDE SEQUENCE [LARGE SCALE GENOMIC DNA]</scope>
    <source>
        <strain evidence="2 3">ALG-7-W6</strain>
    </source>
</reference>
<protein>
    <submittedName>
        <fullName evidence="2">Uncharacterized protein</fullName>
    </submittedName>
</protein>
<comment type="caution">
    <text evidence="2">The sequence shown here is derived from an EMBL/GenBank/DDBJ whole genome shotgun (WGS) entry which is preliminary data.</text>
</comment>
<evidence type="ECO:0000313" key="3">
    <source>
        <dbReference type="Proteomes" id="UP000187455"/>
    </source>
</evidence>
<keyword evidence="1" id="KW-0472">Membrane</keyword>
<sequence length="189" mass="20837">MRGNTPPPAGDHLFPSVGGNSIFFLFLLVAASAPVIESAGPPHGYSFSLSSFSLVGPRFCHAALPLRFSLVLRSRLFLVSPAFRRYPLWISCALLAWAGVTSPVEQDFAPSLYRRAGTLLLPYGAEVFCFPSGCSDRHFEAEGPMFFPSTILLLEAEEFRFFPSLIFAPLQGRRSLMTFPLPILFLFQG</sequence>
<gene>
    <name evidence="2" type="ORF">AYI68_g6513</name>
</gene>
<organism evidence="2 3">
    <name type="scientific">Smittium mucronatum</name>
    <dbReference type="NCBI Taxonomy" id="133383"/>
    <lineage>
        <taxon>Eukaryota</taxon>
        <taxon>Fungi</taxon>
        <taxon>Fungi incertae sedis</taxon>
        <taxon>Zoopagomycota</taxon>
        <taxon>Kickxellomycotina</taxon>
        <taxon>Harpellomycetes</taxon>
        <taxon>Harpellales</taxon>
        <taxon>Legeriomycetaceae</taxon>
        <taxon>Smittium</taxon>
    </lineage>
</organism>
<dbReference type="EMBL" id="LSSL01004484">
    <property type="protein sequence ID" value="OLY79421.1"/>
    <property type="molecule type" value="Genomic_DNA"/>
</dbReference>
<evidence type="ECO:0000256" key="1">
    <source>
        <dbReference type="SAM" id="Phobius"/>
    </source>
</evidence>
<name>A0A1R0GR96_9FUNG</name>
<keyword evidence="3" id="KW-1185">Reference proteome</keyword>
<keyword evidence="1" id="KW-1133">Transmembrane helix</keyword>
<evidence type="ECO:0000313" key="2">
    <source>
        <dbReference type="EMBL" id="OLY79421.1"/>
    </source>
</evidence>
<accession>A0A1R0GR96</accession>
<keyword evidence="1" id="KW-0812">Transmembrane</keyword>
<feature type="transmembrane region" description="Helical" evidence="1">
    <location>
        <begin position="12"/>
        <end position="33"/>
    </location>
</feature>